<dbReference type="InterPro" id="IPR050832">
    <property type="entry name" value="Bact_Acetyltransf"/>
</dbReference>
<dbReference type="CDD" id="cd04301">
    <property type="entry name" value="NAT_SF"/>
    <property type="match status" value="1"/>
</dbReference>
<reference evidence="7" key="1">
    <citation type="journal article" date="2019" name="Int. J. Syst. Evol. Microbiol.">
        <title>The Global Catalogue of Microorganisms (GCM) 10K type strain sequencing project: providing services to taxonomists for standard genome sequencing and annotation.</title>
        <authorList>
            <consortium name="The Broad Institute Genomics Platform"/>
            <consortium name="The Broad Institute Genome Sequencing Center for Infectious Disease"/>
            <person name="Wu L."/>
            <person name="Ma J."/>
        </authorList>
    </citation>
    <scope>NUCLEOTIDE SEQUENCE [LARGE SCALE GENOMIC DNA]</scope>
    <source>
        <strain evidence="7">JCM 1365</strain>
    </source>
</reference>
<keyword evidence="7" id="KW-1185">Reference proteome</keyword>
<feature type="binding site" evidence="4">
    <location>
        <position position="200"/>
    </location>
    <ligand>
        <name>1D-myo-inositol 2-(L-cysteinylamino)-2-deoxy-alpha-D-glucopyranoside</name>
        <dbReference type="ChEBI" id="CHEBI:58887"/>
    </ligand>
</feature>
<feature type="binding site" evidence="4">
    <location>
        <position position="56"/>
    </location>
    <ligand>
        <name>1D-myo-inositol 2-(L-cysteinylamino)-2-deoxy-alpha-D-glucopyranoside</name>
        <dbReference type="ChEBI" id="CHEBI:58887"/>
    </ligand>
</feature>
<dbReference type="InterPro" id="IPR016181">
    <property type="entry name" value="Acyl_CoA_acyltransferase"/>
</dbReference>
<dbReference type="SUPFAM" id="SSF55729">
    <property type="entry name" value="Acyl-CoA N-acyltransferases (Nat)"/>
    <property type="match status" value="1"/>
</dbReference>
<organism evidence="6 7">
    <name type="scientific">Terrabacter tumescens</name>
    <dbReference type="NCBI Taxonomy" id="60443"/>
    <lineage>
        <taxon>Bacteria</taxon>
        <taxon>Bacillati</taxon>
        <taxon>Actinomycetota</taxon>
        <taxon>Actinomycetes</taxon>
        <taxon>Micrococcales</taxon>
        <taxon>Intrasporangiaceae</taxon>
        <taxon>Terrabacter</taxon>
    </lineage>
</organism>
<dbReference type="InterPro" id="IPR000182">
    <property type="entry name" value="GNAT_dom"/>
</dbReference>
<evidence type="ECO:0000259" key="5">
    <source>
        <dbReference type="PROSITE" id="PS51186"/>
    </source>
</evidence>
<evidence type="ECO:0000256" key="2">
    <source>
        <dbReference type="ARBA" id="ARBA00022737"/>
    </source>
</evidence>
<proteinExistence type="inferred from homology"/>
<feature type="binding site" evidence="4">
    <location>
        <position position="252"/>
    </location>
    <ligand>
        <name>1D-myo-inositol 2-(L-cysteinylamino)-2-deoxy-alpha-D-glucopyranoside</name>
        <dbReference type="ChEBI" id="CHEBI:58887"/>
    </ligand>
</feature>
<keyword evidence="3 4" id="KW-0012">Acyltransferase</keyword>
<keyword evidence="1 4" id="KW-0808">Transferase</keyword>
<dbReference type="PANTHER" id="PTHR43877">
    <property type="entry name" value="AMINOALKYLPHOSPHONATE N-ACETYLTRANSFERASE-RELATED-RELATED"/>
    <property type="match status" value="1"/>
</dbReference>
<accession>A0ABQ2I6Z3</accession>
<comment type="function">
    <text evidence="4">Catalyzes the transfer of acetyl from acetyl-CoA to desacetylmycothiol (Cys-GlcN-Ins) to form mycothiol.</text>
</comment>
<evidence type="ECO:0000313" key="6">
    <source>
        <dbReference type="EMBL" id="GGM98935.1"/>
    </source>
</evidence>
<dbReference type="InterPro" id="IPR017813">
    <property type="entry name" value="Mycothiol_AcTrfase"/>
</dbReference>
<dbReference type="Pfam" id="PF00583">
    <property type="entry name" value="Acetyltransf_1"/>
    <property type="match status" value="1"/>
</dbReference>
<feature type="binding site" evidence="4">
    <location>
        <begin position="263"/>
        <end position="269"/>
    </location>
    <ligand>
        <name>acetyl-CoA</name>
        <dbReference type="ChEBI" id="CHEBI:57288"/>
        <label>2</label>
    </ligand>
</feature>
<dbReference type="NCBIfam" id="TIGR03448">
    <property type="entry name" value="mycothiol_MshD"/>
    <property type="match status" value="1"/>
</dbReference>
<protein>
    <recommendedName>
        <fullName evidence="4">Mycothiol acetyltransferase</fullName>
        <shortName evidence="4">MSH acetyltransferase</shortName>
        <ecNumber evidence="4">2.3.1.189</ecNumber>
    </recommendedName>
    <alternativeName>
        <fullName evidence="4">Mycothiol synthase</fullName>
    </alternativeName>
</protein>
<sequence length="335" mass="35257">MTIASLPGPLWWNRGMPRPTVALRDATTPLTADESSAVLALAEEAASVDGSQALSEQFRLSARSREHDGVDHLLATDAEGALVGYAQSRTGEGPASAELVVSPAARRSGVGTALLASLPDGIRVWSHATGAAADAAAAFARAKGLVAVRSLHVMGRSLQEGPSWPAASLDKRYAVRSFEPGRDEDAWLALNAAAFAHHPEQGSLRRADLDQRMAEPWWDPAGLILVVEADAPDVLAASHWTKVDPPGGDVGEVYVVAVSPDRQGQGLGRAVTVLGLDHLRSLGLDRVVLYVDEDNVAAVRTYAALGFVDVEVHRQYAREDAPDTASEAPVAPVPG</sequence>
<evidence type="ECO:0000313" key="7">
    <source>
        <dbReference type="Proteomes" id="UP000623461"/>
    </source>
</evidence>
<dbReference type="PIRSF" id="PIRSF021524">
    <property type="entry name" value="MSH_acetyltransferase"/>
    <property type="match status" value="1"/>
</dbReference>
<dbReference type="Pfam" id="PF13673">
    <property type="entry name" value="Acetyltransf_10"/>
    <property type="match status" value="1"/>
</dbReference>
<feature type="binding site" evidence="4">
    <location>
        <position position="242"/>
    </location>
    <ligand>
        <name>1D-myo-inositol 2-(L-cysteinylamino)-2-deoxy-alpha-D-glucopyranoside</name>
        <dbReference type="ChEBI" id="CHEBI:58887"/>
    </ligand>
</feature>
<dbReference type="EMBL" id="BMNZ01000005">
    <property type="protein sequence ID" value="GGM98935.1"/>
    <property type="molecule type" value="Genomic_DNA"/>
</dbReference>
<comment type="caution">
    <text evidence="6">The sequence shown here is derived from an EMBL/GenBank/DDBJ whole genome shotgun (WGS) entry which is preliminary data.</text>
</comment>
<evidence type="ECO:0000256" key="1">
    <source>
        <dbReference type="ARBA" id="ARBA00022679"/>
    </source>
</evidence>
<dbReference type="HAMAP" id="MF_01698">
    <property type="entry name" value="MshD"/>
    <property type="match status" value="1"/>
</dbReference>
<evidence type="ECO:0000256" key="3">
    <source>
        <dbReference type="ARBA" id="ARBA00023315"/>
    </source>
</evidence>
<comment type="catalytic activity">
    <reaction evidence="4">
        <text>1D-myo-inositol 2-(L-cysteinylamino)-2-deoxy-alpha-D-glucopyranoside + acetyl-CoA = mycothiol + CoA + H(+)</text>
        <dbReference type="Rhea" id="RHEA:26172"/>
        <dbReference type="ChEBI" id="CHEBI:15378"/>
        <dbReference type="ChEBI" id="CHEBI:16768"/>
        <dbReference type="ChEBI" id="CHEBI:57287"/>
        <dbReference type="ChEBI" id="CHEBI:57288"/>
        <dbReference type="ChEBI" id="CHEBI:58887"/>
        <dbReference type="EC" id="2.3.1.189"/>
    </reaction>
</comment>
<comment type="subunit">
    <text evidence="4">Monomer.</text>
</comment>
<name>A0ABQ2I6Z3_9MICO</name>
<comment type="caution">
    <text evidence="4">Lacks conserved residue(s) required for the propagation of feature annotation.</text>
</comment>
<feature type="binding site" evidence="4">
    <location>
        <position position="290"/>
    </location>
    <ligand>
        <name>1D-myo-inositol 2-(L-cysteinylamino)-2-deoxy-alpha-D-glucopyranoside</name>
        <dbReference type="ChEBI" id="CHEBI:58887"/>
    </ligand>
</feature>
<feature type="binding site" evidence="4">
    <location>
        <begin position="295"/>
        <end position="300"/>
    </location>
    <ligand>
        <name>acetyl-CoA</name>
        <dbReference type="ChEBI" id="CHEBI:57288"/>
        <label>2</label>
    </ligand>
</feature>
<feature type="domain" description="N-acetyltransferase" evidence="5">
    <location>
        <begin position="173"/>
        <end position="329"/>
    </location>
</feature>
<comment type="similarity">
    <text evidence="4">Belongs to the acetyltransferase family. MshD subfamily.</text>
</comment>
<dbReference type="Proteomes" id="UP000623461">
    <property type="component" value="Unassembled WGS sequence"/>
</dbReference>
<dbReference type="EC" id="2.3.1.189" evidence="4"/>
<keyword evidence="2 4" id="KW-0677">Repeat</keyword>
<gene>
    <name evidence="4 6" type="primary">mshD</name>
    <name evidence="6" type="ORF">GCM10009721_27400</name>
</gene>
<feature type="binding site" evidence="4">
    <location>
        <begin position="99"/>
        <end position="101"/>
    </location>
    <ligand>
        <name>acetyl-CoA</name>
        <dbReference type="ChEBI" id="CHEBI:57288"/>
        <label>1</label>
    </ligand>
</feature>
<evidence type="ECO:0000256" key="4">
    <source>
        <dbReference type="HAMAP-Rule" id="MF_01698"/>
    </source>
</evidence>
<dbReference type="PROSITE" id="PS51186">
    <property type="entry name" value="GNAT"/>
    <property type="match status" value="1"/>
</dbReference>
<feature type="binding site" evidence="4">
    <location>
        <begin position="256"/>
        <end position="258"/>
    </location>
    <ligand>
        <name>acetyl-CoA</name>
        <dbReference type="ChEBI" id="CHEBI:57288"/>
        <label>2</label>
    </ligand>
</feature>
<dbReference type="Gene3D" id="3.40.630.30">
    <property type="match status" value="1"/>
</dbReference>